<comment type="caution">
    <text evidence="1">The sequence shown here is derived from an EMBL/GenBank/DDBJ whole genome shotgun (WGS) entry which is preliminary data.</text>
</comment>
<proteinExistence type="predicted"/>
<evidence type="ECO:0000313" key="2">
    <source>
        <dbReference type="Proteomes" id="UP001501563"/>
    </source>
</evidence>
<sequence>MIELAENLSNQSQHPQLMLWVTWLVIKANHKTADDETLVMRHLVGLAREQHQAVDEQSAHLVDINPAEV</sequence>
<name>A0ABP7LYM6_9ACTN</name>
<protein>
    <submittedName>
        <fullName evidence="1">Uncharacterized protein</fullName>
    </submittedName>
</protein>
<evidence type="ECO:0000313" key="1">
    <source>
        <dbReference type="EMBL" id="GAA3910348.1"/>
    </source>
</evidence>
<organism evidence="1 2">
    <name type="scientific">Streptomyces lannensis</name>
    <dbReference type="NCBI Taxonomy" id="766498"/>
    <lineage>
        <taxon>Bacteria</taxon>
        <taxon>Bacillati</taxon>
        <taxon>Actinomycetota</taxon>
        <taxon>Actinomycetes</taxon>
        <taxon>Kitasatosporales</taxon>
        <taxon>Streptomycetaceae</taxon>
        <taxon>Streptomyces</taxon>
    </lineage>
</organism>
<gene>
    <name evidence="1" type="ORF">GCM10022207_94590</name>
</gene>
<dbReference type="Proteomes" id="UP001501563">
    <property type="component" value="Unassembled WGS sequence"/>
</dbReference>
<keyword evidence="2" id="KW-1185">Reference proteome</keyword>
<dbReference type="RefSeq" id="WP_345554816.1">
    <property type="nucleotide sequence ID" value="NZ_BAAAZA010000098.1"/>
</dbReference>
<accession>A0ABP7LYM6</accession>
<reference evidence="2" key="1">
    <citation type="journal article" date="2019" name="Int. J. Syst. Evol. Microbiol.">
        <title>The Global Catalogue of Microorganisms (GCM) 10K type strain sequencing project: providing services to taxonomists for standard genome sequencing and annotation.</title>
        <authorList>
            <consortium name="The Broad Institute Genomics Platform"/>
            <consortium name="The Broad Institute Genome Sequencing Center for Infectious Disease"/>
            <person name="Wu L."/>
            <person name="Ma J."/>
        </authorList>
    </citation>
    <scope>NUCLEOTIDE SEQUENCE [LARGE SCALE GENOMIC DNA]</scope>
    <source>
        <strain evidence="2">JCM 16578</strain>
    </source>
</reference>
<dbReference type="EMBL" id="BAAAZA010000098">
    <property type="protein sequence ID" value="GAA3910348.1"/>
    <property type="molecule type" value="Genomic_DNA"/>
</dbReference>